<sequence length="168" mass="18098">MLAYVFWHRPAPGVVAADYEAPLDAFHHSIGVPSAWFAVRGLPWIPDGGDGYEDWYLVDDFTALGELNERAVSGPRQVPHDAAAAAAAWGIAGLYLLKRGEPRLDGVRFAAWRAKPAGVTYDAFEASLPGRAAWQRQMTLGPTPEYVLHDDAGPLQGEPSVAYAPTAA</sequence>
<protein>
    <submittedName>
        <fullName evidence="2">Uncharacterized protein</fullName>
    </submittedName>
</protein>
<dbReference type="Proteomes" id="UP001162834">
    <property type="component" value="Chromosome"/>
</dbReference>
<proteinExistence type="predicted"/>
<keyword evidence="3" id="KW-1185">Reference proteome</keyword>
<accession>A0A9E6XWK4</accession>
<evidence type="ECO:0000313" key="3">
    <source>
        <dbReference type="Proteomes" id="UP001162834"/>
    </source>
</evidence>
<gene>
    <name evidence="2" type="ORF">DSM104329_01811</name>
</gene>
<reference evidence="2" key="1">
    <citation type="journal article" date="2022" name="Int. J. Syst. Evol. Microbiol.">
        <title>Pseudomonas aegrilactucae sp. nov. and Pseudomonas morbosilactucae sp. nov., pathogens causing bacterial rot of lettuce in Japan.</title>
        <authorList>
            <person name="Sawada H."/>
            <person name="Fujikawa T."/>
            <person name="Satou M."/>
        </authorList>
    </citation>
    <scope>NUCLEOTIDE SEQUENCE</scope>
    <source>
        <strain evidence="2">0166_1</strain>
    </source>
</reference>
<feature type="region of interest" description="Disordered" evidence="1">
    <location>
        <begin position="149"/>
        <end position="168"/>
    </location>
</feature>
<name>A0A9E6XWK4_9ACTN</name>
<evidence type="ECO:0000256" key="1">
    <source>
        <dbReference type="SAM" id="MobiDB-lite"/>
    </source>
</evidence>
<dbReference type="AlphaFoldDB" id="A0A9E6XWK4"/>
<dbReference type="KEGG" id="sbae:DSM104329_01811"/>
<dbReference type="EMBL" id="CP087164">
    <property type="protein sequence ID" value="UGS35423.1"/>
    <property type="molecule type" value="Genomic_DNA"/>
</dbReference>
<dbReference type="RefSeq" id="WP_259315110.1">
    <property type="nucleotide sequence ID" value="NZ_CP087164.1"/>
</dbReference>
<organism evidence="2 3">
    <name type="scientific">Capillimicrobium parvum</name>
    <dbReference type="NCBI Taxonomy" id="2884022"/>
    <lineage>
        <taxon>Bacteria</taxon>
        <taxon>Bacillati</taxon>
        <taxon>Actinomycetota</taxon>
        <taxon>Thermoleophilia</taxon>
        <taxon>Solirubrobacterales</taxon>
        <taxon>Capillimicrobiaceae</taxon>
        <taxon>Capillimicrobium</taxon>
    </lineage>
</organism>
<evidence type="ECO:0000313" key="2">
    <source>
        <dbReference type="EMBL" id="UGS35423.1"/>
    </source>
</evidence>